<dbReference type="Proteomes" id="UP001143548">
    <property type="component" value="Unassembled WGS sequence"/>
</dbReference>
<comment type="caution">
    <text evidence="2">The sequence shown here is derived from an EMBL/GenBank/DDBJ whole genome shotgun (WGS) entry which is preliminary data.</text>
</comment>
<dbReference type="AlphaFoldDB" id="A0A9W5Z2G9"/>
<name>A0A9W5Z2G9_9EURO</name>
<reference evidence="2" key="1">
    <citation type="submission" date="2022-07" db="EMBL/GenBank/DDBJ databases">
        <title>Taxonomy of Aspergillus series Nigri: significant species reduction supported by multi-species coalescent approaches.</title>
        <authorList>
            <person name="Bian C."/>
            <person name="Kusuya Y."/>
            <person name="Sklenar F."/>
            <person name="D'hooge E."/>
            <person name="Yaguchi T."/>
            <person name="Takahashi H."/>
            <person name="Hubka V."/>
        </authorList>
    </citation>
    <scope>NUCLEOTIDE SEQUENCE</scope>
    <source>
        <strain evidence="2">CBS 733.88</strain>
    </source>
</reference>
<evidence type="ECO:0000256" key="1">
    <source>
        <dbReference type="SAM" id="MobiDB-lite"/>
    </source>
</evidence>
<proteinExistence type="predicted"/>
<evidence type="ECO:0008006" key="4">
    <source>
        <dbReference type="Google" id="ProtNLM"/>
    </source>
</evidence>
<feature type="region of interest" description="Disordered" evidence="1">
    <location>
        <begin position="91"/>
        <end position="117"/>
    </location>
</feature>
<organism evidence="2 3">
    <name type="scientific">Aspergillus brasiliensis</name>
    <dbReference type="NCBI Taxonomy" id="319629"/>
    <lineage>
        <taxon>Eukaryota</taxon>
        <taxon>Fungi</taxon>
        <taxon>Dikarya</taxon>
        <taxon>Ascomycota</taxon>
        <taxon>Pezizomycotina</taxon>
        <taxon>Eurotiomycetes</taxon>
        <taxon>Eurotiomycetidae</taxon>
        <taxon>Eurotiales</taxon>
        <taxon>Aspergillaceae</taxon>
        <taxon>Aspergillus</taxon>
        <taxon>Aspergillus subgen. Circumdati</taxon>
    </lineage>
</organism>
<dbReference type="EMBL" id="BROQ01000168">
    <property type="protein sequence ID" value="GKZ26881.1"/>
    <property type="molecule type" value="Genomic_DNA"/>
</dbReference>
<feature type="compositionally biased region" description="Low complexity" evidence="1">
    <location>
        <begin position="101"/>
        <end position="110"/>
    </location>
</feature>
<sequence>MSRPKAVRDDLMIEEDAKVNVDYLAHSWTYEEMWATRKHVRQLNKHSLARCRFENALWRAWLASTRQTVRMPAAFISWDKDSDITWLYGPLKSSRSPGPTPSEAPSTPATRKPSLKRKPSMWEIPEYPLMPSDYKNKKSLLGRFWNITIYSVPSIILSSRQNWNKQRKCRVRFEEEVQQCQYARDGNTLSQYSYNYNYPYSLGEGGLYESHHFQQPIEPYHQHTSLATIRTTRPSNHLTSGQYYSISNFLDELEYVLSAFVH</sequence>
<evidence type="ECO:0000313" key="3">
    <source>
        <dbReference type="Proteomes" id="UP001143548"/>
    </source>
</evidence>
<accession>A0A9W5Z2G9</accession>
<evidence type="ECO:0000313" key="2">
    <source>
        <dbReference type="EMBL" id="GKZ26881.1"/>
    </source>
</evidence>
<protein>
    <recommendedName>
        <fullName evidence="4">Nitrogen regulatory protein areA GATA-like domain-containing protein</fullName>
    </recommendedName>
</protein>
<gene>
    <name evidence="2" type="ORF">AbraCBS73388_003270</name>
</gene>